<comment type="caution">
    <text evidence="1">The sequence shown here is derived from an EMBL/GenBank/DDBJ whole genome shotgun (WGS) entry which is preliminary data.</text>
</comment>
<reference evidence="1 2" key="1">
    <citation type="submission" date="2024-02" db="EMBL/GenBank/DDBJ databases">
        <title>Chromosome-scale genome assembly of the rough periwinkle Littorina saxatilis.</title>
        <authorList>
            <person name="De Jode A."/>
            <person name="Faria R."/>
            <person name="Formenti G."/>
            <person name="Sims Y."/>
            <person name="Smith T.P."/>
            <person name="Tracey A."/>
            <person name="Wood J.M.D."/>
            <person name="Zagrodzka Z.B."/>
            <person name="Johannesson K."/>
            <person name="Butlin R.K."/>
            <person name="Leder E.H."/>
        </authorList>
    </citation>
    <scope>NUCLEOTIDE SEQUENCE [LARGE SCALE GENOMIC DNA]</scope>
    <source>
        <strain evidence="1">Snail1</strain>
        <tissue evidence="1">Muscle</tissue>
    </source>
</reference>
<proteinExistence type="predicted"/>
<evidence type="ECO:0000313" key="1">
    <source>
        <dbReference type="EMBL" id="KAK7113453.1"/>
    </source>
</evidence>
<dbReference type="SUPFAM" id="SSF117289">
    <property type="entry name" value="Nucleoporin domain"/>
    <property type="match status" value="1"/>
</dbReference>
<sequence>MEPYTGNTMLLASRRWLIFWDIPTGKCDQRLSKSARKTMFYRPDWVKASAGANICTCRSPCNKLLAAGSEDGYMFVYENESGMPVCMKAPSSKHQAPVSHLVITPDSSMPS</sequence>
<evidence type="ECO:0000313" key="2">
    <source>
        <dbReference type="Proteomes" id="UP001374579"/>
    </source>
</evidence>
<dbReference type="Gene3D" id="2.130.10.10">
    <property type="entry name" value="YVTN repeat-like/Quinoprotein amine dehydrogenase"/>
    <property type="match status" value="1"/>
</dbReference>
<dbReference type="EMBL" id="JBAMIC010000002">
    <property type="protein sequence ID" value="KAK7113453.1"/>
    <property type="molecule type" value="Genomic_DNA"/>
</dbReference>
<protein>
    <submittedName>
        <fullName evidence="1">Uncharacterized protein</fullName>
    </submittedName>
</protein>
<organism evidence="1 2">
    <name type="scientific">Littorina saxatilis</name>
    <dbReference type="NCBI Taxonomy" id="31220"/>
    <lineage>
        <taxon>Eukaryota</taxon>
        <taxon>Metazoa</taxon>
        <taxon>Spiralia</taxon>
        <taxon>Lophotrochozoa</taxon>
        <taxon>Mollusca</taxon>
        <taxon>Gastropoda</taxon>
        <taxon>Caenogastropoda</taxon>
        <taxon>Littorinimorpha</taxon>
        <taxon>Littorinoidea</taxon>
        <taxon>Littorinidae</taxon>
        <taxon>Littorina</taxon>
    </lineage>
</organism>
<keyword evidence="2" id="KW-1185">Reference proteome</keyword>
<dbReference type="AlphaFoldDB" id="A0AAN9BX50"/>
<accession>A0AAN9BX50</accession>
<dbReference type="InterPro" id="IPR015943">
    <property type="entry name" value="WD40/YVTN_repeat-like_dom_sf"/>
</dbReference>
<dbReference type="Proteomes" id="UP001374579">
    <property type="component" value="Unassembled WGS sequence"/>
</dbReference>
<name>A0AAN9BX50_9CAEN</name>
<gene>
    <name evidence="1" type="ORF">V1264_012740</name>
</gene>